<keyword evidence="4" id="KW-0809">Transit peptide</keyword>
<proteinExistence type="inferred from homology"/>
<reference evidence="7" key="2">
    <citation type="submission" date="2025-09" db="UniProtKB">
        <authorList>
            <consortium name="Ensembl"/>
        </authorList>
    </citation>
    <scope>IDENTIFICATION</scope>
</reference>
<name>A0A3Q3GVI9_9LABR</name>
<dbReference type="Ensembl" id="ENSLBET00000036833.1">
    <property type="protein sequence ID" value="ENSLBEP00000035334.1"/>
    <property type="gene ID" value="ENSLBEG00000026524.1"/>
</dbReference>
<reference evidence="7" key="1">
    <citation type="submission" date="2025-08" db="UniProtKB">
        <authorList>
            <consortium name="Ensembl"/>
        </authorList>
    </citation>
    <scope>IDENTIFICATION</scope>
</reference>
<evidence type="ECO:0000256" key="1">
    <source>
        <dbReference type="ARBA" id="ARBA00004443"/>
    </source>
</evidence>
<dbReference type="FunCoup" id="A0A3Q3GVI9">
    <property type="interactions" value="469"/>
</dbReference>
<keyword evidence="5" id="KW-0496">Mitochondrion</keyword>
<dbReference type="GeneTree" id="ENSGT00390000008212"/>
<dbReference type="PANTHER" id="PTHR31107:SF2">
    <property type="entry name" value="CYTOCHROME C OXIDASE ASSEMBLY FACTOR 8"/>
    <property type="match status" value="1"/>
</dbReference>
<sequence length="226" mass="26311">MNSRFLCTEYSLVSVKKNGVHNNNISSSSGCLSRRIFTLHAALRPHRLSAANSRLCSSVQEAPQDKKPKRLPFRPAASTTHDWIGPPNPLSNLRPIVYHVPENETELEKHLRHLRQETEDWNHDFWTKQNITFSKDKEAFIISQLNAKGLTARDETGRRRTLGSEEMAEFYKSFLDTNRTRHANYNKEWYRRNFTITLLMARVSLSNMWRTVTDRHKSKKNSTPTT</sequence>
<dbReference type="OrthoDB" id="6246201at2759"/>
<dbReference type="InterPro" id="IPR018796">
    <property type="entry name" value="COA8"/>
</dbReference>
<dbReference type="AlphaFoldDB" id="A0A3Q3GVI9"/>
<evidence type="ECO:0000313" key="8">
    <source>
        <dbReference type="Proteomes" id="UP000261660"/>
    </source>
</evidence>
<evidence type="ECO:0000256" key="4">
    <source>
        <dbReference type="ARBA" id="ARBA00022946"/>
    </source>
</evidence>
<evidence type="ECO:0000313" key="7">
    <source>
        <dbReference type="Ensembl" id="ENSLBEP00000035334.1"/>
    </source>
</evidence>
<dbReference type="GO" id="GO:0097193">
    <property type="term" value="P:intrinsic apoptotic signaling pathway"/>
    <property type="evidence" value="ECO:0007669"/>
    <property type="project" value="InterPro"/>
</dbReference>
<keyword evidence="8" id="KW-1185">Reference proteome</keyword>
<dbReference type="PROSITE" id="PS51257">
    <property type="entry name" value="PROKAR_LIPOPROTEIN"/>
    <property type="match status" value="1"/>
</dbReference>
<dbReference type="Pfam" id="PF10231">
    <property type="entry name" value="COA8"/>
    <property type="match status" value="1"/>
</dbReference>
<dbReference type="PANTHER" id="PTHR31107">
    <property type="entry name" value="APOPTOGENIC PROTEIN 1, MITOCHONDRIAL"/>
    <property type="match status" value="1"/>
</dbReference>
<dbReference type="GO" id="GO:0005743">
    <property type="term" value="C:mitochondrial inner membrane"/>
    <property type="evidence" value="ECO:0007669"/>
    <property type="project" value="UniProtKB-SubCell"/>
</dbReference>
<comment type="similarity">
    <text evidence="2">Belongs to the COA8 family.</text>
</comment>
<evidence type="ECO:0000256" key="5">
    <source>
        <dbReference type="ARBA" id="ARBA00023128"/>
    </source>
</evidence>
<comment type="subcellular location">
    <subcellularLocation>
        <location evidence="1">Mitochondrion inner membrane</location>
        <topology evidence="1">Peripheral membrane protein</topology>
        <orientation evidence="1">Matrix side</orientation>
    </subcellularLocation>
</comment>
<evidence type="ECO:0000256" key="3">
    <source>
        <dbReference type="ARBA" id="ARBA00022792"/>
    </source>
</evidence>
<evidence type="ECO:0000256" key="6">
    <source>
        <dbReference type="ARBA" id="ARBA00023136"/>
    </source>
</evidence>
<keyword evidence="3" id="KW-0999">Mitochondrion inner membrane</keyword>
<dbReference type="InParanoid" id="A0A3Q3GVI9"/>
<protein>
    <submittedName>
        <fullName evidence="7">Cytochrome c oxidase assembly factor 8</fullName>
    </submittedName>
</protein>
<evidence type="ECO:0000256" key="2">
    <source>
        <dbReference type="ARBA" id="ARBA00005453"/>
    </source>
</evidence>
<accession>A0A3Q3GVI9</accession>
<keyword evidence="6" id="KW-0472">Membrane</keyword>
<organism evidence="7 8">
    <name type="scientific">Labrus bergylta</name>
    <name type="common">ballan wrasse</name>
    <dbReference type="NCBI Taxonomy" id="56723"/>
    <lineage>
        <taxon>Eukaryota</taxon>
        <taxon>Metazoa</taxon>
        <taxon>Chordata</taxon>
        <taxon>Craniata</taxon>
        <taxon>Vertebrata</taxon>
        <taxon>Euteleostomi</taxon>
        <taxon>Actinopterygii</taxon>
        <taxon>Neopterygii</taxon>
        <taxon>Teleostei</taxon>
        <taxon>Neoteleostei</taxon>
        <taxon>Acanthomorphata</taxon>
        <taxon>Eupercaria</taxon>
        <taxon>Labriformes</taxon>
        <taxon>Labridae</taxon>
        <taxon>Labrus</taxon>
    </lineage>
</organism>
<dbReference type="Proteomes" id="UP000261660">
    <property type="component" value="Unplaced"/>
</dbReference>